<sequence>MIIYRCVRCYKKYFSDEVLICSVCGGGEFLKLTFNMSHPESALPPQPQPTNCSRKSTNPIGEVKIRAIGNSPCQREEVASAREDFIFPYEDSAVNEFYRNEDCDASIFHNQNILLEQEKLLKHFSEIHTSMNTLSPGIRNSWCQTQPSHVQDKEAETPGNFNSIVEPFSYSGAKPQHLMDFYHQSPKQGRENQSSMKRILEKQITVESSEIESQDSKIDLTGSYLIATESCTSHFFTENVIDRNMFRDSKEKGGNSSDTLNKRGNTSSENFFPKDLEREKEISKQKSGTSQQQTRIEGVENFRRKRATTLKKGIKCWKCRKGFTNELELNIHMQNHDEPKQNKSDQGSKEFSHECRVNEVPEQETHTSQQQTRIEGVQNSLRKRGPTSKKGIKCWKCRKGFTNELELNIHMQNHDEPKQNESERCTKKISHNLRVNKVPEHEIHTSQQQTRIEGVENFRRKRATTSKKGIKCWKCRKGFKNELELNIHMQNPCEPIKRKPNLGELNQYKDDECSEEFSHEWMLKECLEVHWEIGPFECEYCHFPFNRKEHLTSHMKKYHESEIETYFSKQEPKNEFKCGKCSRNFTNESELNDHLQQNNCDPNPCKS</sequence>
<keyword evidence="4 7" id="KW-0863">Zinc-finger</keyword>
<feature type="compositionally biased region" description="Low complexity" evidence="8">
    <location>
        <begin position="285"/>
        <end position="294"/>
    </location>
</feature>
<dbReference type="SMART" id="SM00355">
    <property type="entry name" value="ZnF_C2H2"/>
    <property type="match status" value="5"/>
</dbReference>
<name>A0A4Y2Q533_ARAVE</name>
<dbReference type="OrthoDB" id="8117402at2759"/>
<evidence type="ECO:0000256" key="1">
    <source>
        <dbReference type="ARBA" id="ARBA00004123"/>
    </source>
</evidence>
<keyword evidence="6" id="KW-0539">Nucleus</keyword>
<keyword evidence="11" id="KW-1185">Reference proteome</keyword>
<organism evidence="10 11">
    <name type="scientific">Araneus ventricosus</name>
    <name type="common">Orbweaver spider</name>
    <name type="synonym">Epeira ventricosa</name>
    <dbReference type="NCBI Taxonomy" id="182803"/>
    <lineage>
        <taxon>Eukaryota</taxon>
        <taxon>Metazoa</taxon>
        <taxon>Ecdysozoa</taxon>
        <taxon>Arthropoda</taxon>
        <taxon>Chelicerata</taxon>
        <taxon>Arachnida</taxon>
        <taxon>Araneae</taxon>
        <taxon>Araneomorphae</taxon>
        <taxon>Entelegynae</taxon>
        <taxon>Araneoidea</taxon>
        <taxon>Araneidae</taxon>
        <taxon>Araneus</taxon>
    </lineage>
</organism>
<reference evidence="10 11" key="1">
    <citation type="journal article" date="2019" name="Sci. Rep.">
        <title>Orb-weaving spider Araneus ventricosus genome elucidates the spidroin gene catalogue.</title>
        <authorList>
            <person name="Kono N."/>
            <person name="Nakamura H."/>
            <person name="Ohtoshi R."/>
            <person name="Moran D.A.P."/>
            <person name="Shinohara A."/>
            <person name="Yoshida Y."/>
            <person name="Fujiwara M."/>
            <person name="Mori M."/>
            <person name="Tomita M."/>
            <person name="Arakawa K."/>
        </authorList>
    </citation>
    <scope>NUCLEOTIDE SEQUENCE [LARGE SCALE GENOMIC DNA]</scope>
</reference>
<proteinExistence type="predicted"/>
<keyword evidence="5" id="KW-0862">Zinc</keyword>
<evidence type="ECO:0000256" key="2">
    <source>
        <dbReference type="ARBA" id="ARBA00022723"/>
    </source>
</evidence>
<comment type="caution">
    <text evidence="10">The sequence shown here is derived from an EMBL/GenBank/DDBJ whole genome shotgun (WGS) entry which is preliminary data.</text>
</comment>
<evidence type="ECO:0000313" key="10">
    <source>
        <dbReference type="EMBL" id="GBN59285.1"/>
    </source>
</evidence>
<keyword evidence="3" id="KW-0677">Repeat</keyword>
<dbReference type="InterPro" id="IPR036236">
    <property type="entry name" value="Znf_C2H2_sf"/>
</dbReference>
<dbReference type="InterPro" id="IPR013087">
    <property type="entry name" value="Znf_C2H2_type"/>
</dbReference>
<accession>A0A4Y2Q533</accession>
<keyword evidence="2" id="KW-0479">Metal-binding</keyword>
<dbReference type="AlphaFoldDB" id="A0A4Y2Q533"/>
<protein>
    <recommendedName>
        <fullName evidence="9">C2H2-type domain-containing protein</fullName>
    </recommendedName>
</protein>
<dbReference type="GO" id="GO:0000981">
    <property type="term" value="F:DNA-binding transcription factor activity, RNA polymerase II-specific"/>
    <property type="evidence" value="ECO:0007669"/>
    <property type="project" value="TreeGrafter"/>
</dbReference>
<feature type="domain" description="C2H2-type" evidence="9">
    <location>
        <begin position="576"/>
        <end position="604"/>
    </location>
</feature>
<dbReference type="Proteomes" id="UP000499080">
    <property type="component" value="Unassembled WGS sequence"/>
</dbReference>
<evidence type="ECO:0000256" key="6">
    <source>
        <dbReference type="ARBA" id="ARBA00023242"/>
    </source>
</evidence>
<dbReference type="PANTHER" id="PTHR24394">
    <property type="entry name" value="ZINC FINGER PROTEIN"/>
    <property type="match status" value="1"/>
</dbReference>
<evidence type="ECO:0000256" key="5">
    <source>
        <dbReference type="ARBA" id="ARBA00022833"/>
    </source>
</evidence>
<evidence type="ECO:0000256" key="4">
    <source>
        <dbReference type="ARBA" id="ARBA00022771"/>
    </source>
</evidence>
<feature type="compositionally biased region" description="Polar residues" evidence="8">
    <location>
        <begin position="254"/>
        <end position="270"/>
    </location>
</feature>
<dbReference type="PROSITE" id="PS50157">
    <property type="entry name" value="ZINC_FINGER_C2H2_2"/>
    <property type="match status" value="4"/>
</dbReference>
<comment type="subcellular location">
    <subcellularLocation>
        <location evidence="1">Nucleus</location>
    </subcellularLocation>
</comment>
<feature type="domain" description="C2H2-type" evidence="9">
    <location>
        <begin position="536"/>
        <end position="564"/>
    </location>
</feature>
<dbReference type="PROSITE" id="PS00028">
    <property type="entry name" value="ZINC_FINGER_C2H2_1"/>
    <property type="match status" value="3"/>
</dbReference>
<feature type="region of interest" description="Disordered" evidence="8">
    <location>
        <begin position="247"/>
        <end position="300"/>
    </location>
</feature>
<feature type="domain" description="C2H2-type" evidence="9">
    <location>
        <begin position="392"/>
        <end position="419"/>
    </location>
</feature>
<gene>
    <name evidence="10" type="ORF">AVEN_201963_1</name>
</gene>
<evidence type="ECO:0000256" key="8">
    <source>
        <dbReference type="SAM" id="MobiDB-lite"/>
    </source>
</evidence>
<feature type="compositionally biased region" description="Basic and acidic residues" evidence="8">
    <location>
        <begin position="272"/>
        <end position="284"/>
    </location>
</feature>
<dbReference type="EMBL" id="BGPR01013112">
    <property type="protein sequence ID" value="GBN59285.1"/>
    <property type="molecule type" value="Genomic_DNA"/>
</dbReference>
<dbReference type="GO" id="GO:0005634">
    <property type="term" value="C:nucleus"/>
    <property type="evidence" value="ECO:0007669"/>
    <property type="project" value="UniProtKB-SubCell"/>
</dbReference>
<feature type="domain" description="C2H2-type" evidence="9">
    <location>
        <begin position="314"/>
        <end position="341"/>
    </location>
</feature>
<dbReference type="GO" id="GO:0008270">
    <property type="term" value="F:zinc ion binding"/>
    <property type="evidence" value="ECO:0007669"/>
    <property type="project" value="UniProtKB-KW"/>
</dbReference>
<dbReference type="Pfam" id="PF00096">
    <property type="entry name" value="zf-C2H2"/>
    <property type="match status" value="2"/>
</dbReference>
<dbReference type="Gene3D" id="3.30.160.60">
    <property type="entry name" value="Classic Zinc Finger"/>
    <property type="match status" value="1"/>
</dbReference>
<dbReference type="PANTHER" id="PTHR24394:SF44">
    <property type="entry name" value="ZINC FINGER PROTEIN 271-LIKE"/>
    <property type="match status" value="1"/>
</dbReference>
<evidence type="ECO:0000313" key="11">
    <source>
        <dbReference type="Proteomes" id="UP000499080"/>
    </source>
</evidence>
<evidence type="ECO:0000256" key="7">
    <source>
        <dbReference type="PROSITE-ProRule" id="PRU00042"/>
    </source>
</evidence>
<evidence type="ECO:0000256" key="3">
    <source>
        <dbReference type="ARBA" id="ARBA00022737"/>
    </source>
</evidence>
<dbReference type="SUPFAM" id="SSF57667">
    <property type="entry name" value="beta-beta-alpha zinc fingers"/>
    <property type="match status" value="2"/>
</dbReference>
<evidence type="ECO:0000259" key="9">
    <source>
        <dbReference type="PROSITE" id="PS50157"/>
    </source>
</evidence>